<name>A0ABW5SBU5_9FLAO</name>
<reference evidence="3" key="1">
    <citation type="journal article" date="2019" name="Int. J. Syst. Evol. Microbiol.">
        <title>The Global Catalogue of Microorganisms (GCM) 10K type strain sequencing project: providing services to taxonomists for standard genome sequencing and annotation.</title>
        <authorList>
            <consortium name="The Broad Institute Genomics Platform"/>
            <consortium name="The Broad Institute Genome Sequencing Center for Infectious Disease"/>
            <person name="Wu L."/>
            <person name="Ma J."/>
        </authorList>
    </citation>
    <scope>NUCLEOTIDE SEQUENCE [LARGE SCALE GENOMIC DNA]</scope>
    <source>
        <strain evidence="3">KCTC 42255</strain>
    </source>
</reference>
<feature type="signal peptide" evidence="1">
    <location>
        <begin position="1"/>
        <end position="22"/>
    </location>
</feature>
<dbReference type="Proteomes" id="UP001597357">
    <property type="component" value="Unassembled WGS sequence"/>
</dbReference>
<proteinExistence type="predicted"/>
<gene>
    <name evidence="2" type="ORF">ACFSQ0_04720</name>
</gene>
<dbReference type="RefSeq" id="WP_379044861.1">
    <property type="nucleotide sequence ID" value="NZ_JBHULZ010000023.1"/>
</dbReference>
<sequence length="321" mass="36791">MFQRDLLCILVLACSTIFCLRAQDSLAHNQYFRQYPNKVLIRTNLINTSNEFSLYNENLKTNIEVIPNRKTTLGLSFNYDLLAFSFGFAPEIFNSNRDKEDGQIFSFSLNLYPGPWIQEIDFYKQNGFKVRAVDYASSHLPNARSLKIKGKTGFNFNPNFSFRAKNFENQRQMISAGSFIPAISYSFTALRKIRVLDKIENANFYTLAINPAYYYNWVINERFLVAGGLSLGLGAFHTSDRESSSTHLLTTSSLDLSLGYTTDSFYSGIRAYTQVQNQSSSSHAKVDDAVRYFSVVIGYRFDAPKFIKKTNEDLRRWLNSL</sequence>
<comment type="caution">
    <text evidence="2">The sequence shown here is derived from an EMBL/GenBank/DDBJ whole genome shotgun (WGS) entry which is preliminary data.</text>
</comment>
<protein>
    <submittedName>
        <fullName evidence="2">DUF4421 family protein</fullName>
    </submittedName>
</protein>
<evidence type="ECO:0000313" key="2">
    <source>
        <dbReference type="EMBL" id="MFD2697286.1"/>
    </source>
</evidence>
<keyword evidence="3" id="KW-1185">Reference proteome</keyword>
<keyword evidence="1" id="KW-0732">Signal</keyword>
<evidence type="ECO:0000313" key="3">
    <source>
        <dbReference type="Proteomes" id="UP001597357"/>
    </source>
</evidence>
<accession>A0ABW5SBU5</accession>
<dbReference type="EMBL" id="JBHULZ010000023">
    <property type="protein sequence ID" value="MFD2697286.1"/>
    <property type="molecule type" value="Genomic_DNA"/>
</dbReference>
<dbReference type="InterPro" id="IPR025535">
    <property type="entry name" value="DUF4421"/>
</dbReference>
<feature type="chain" id="PRO_5045340434" evidence="1">
    <location>
        <begin position="23"/>
        <end position="321"/>
    </location>
</feature>
<organism evidence="2 3">
    <name type="scientific">Mesonia sediminis</name>
    <dbReference type="NCBI Taxonomy" id="1703946"/>
    <lineage>
        <taxon>Bacteria</taxon>
        <taxon>Pseudomonadati</taxon>
        <taxon>Bacteroidota</taxon>
        <taxon>Flavobacteriia</taxon>
        <taxon>Flavobacteriales</taxon>
        <taxon>Flavobacteriaceae</taxon>
        <taxon>Mesonia</taxon>
    </lineage>
</organism>
<dbReference type="Pfam" id="PF14391">
    <property type="entry name" value="DUF4421"/>
    <property type="match status" value="1"/>
</dbReference>
<evidence type="ECO:0000256" key="1">
    <source>
        <dbReference type="SAM" id="SignalP"/>
    </source>
</evidence>